<dbReference type="Proteomes" id="UP000705867">
    <property type="component" value="Unassembled WGS sequence"/>
</dbReference>
<gene>
    <name evidence="1" type="ORF">K8I29_07760</name>
</gene>
<dbReference type="Pfam" id="PF03682">
    <property type="entry name" value="UPF0158"/>
    <property type="match status" value="1"/>
</dbReference>
<dbReference type="InterPro" id="IPR005361">
    <property type="entry name" value="UPF0158"/>
</dbReference>
<proteinExistence type="predicted"/>
<evidence type="ECO:0000313" key="2">
    <source>
        <dbReference type="Proteomes" id="UP000705867"/>
    </source>
</evidence>
<evidence type="ECO:0000313" key="1">
    <source>
        <dbReference type="EMBL" id="MBZ0156097.1"/>
    </source>
</evidence>
<reference evidence="1" key="1">
    <citation type="journal article" date="2021" name="bioRxiv">
        <title>Unraveling nitrogen, sulfur and carbon metabolic pathways and microbial community transcriptional responses to substrate deprivation and toxicity stresses in a bioreactor mimicking anoxic brackish coastal sediment conditions.</title>
        <authorList>
            <person name="Martins P.D."/>
            <person name="Echeveste M.J."/>
            <person name="Arshad A."/>
            <person name="Kurth J."/>
            <person name="Ouboter H."/>
            <person name="Jetten M.S.M."/>
            <person name="Welte C.U."/>
        </authorList>
    </citation>
    <scope>NUCLEOTIDE SEQUENCE</scope>
    <source>
        <strain evidence="1">MAG_39</strain>
    </source>
</reference>
<sequence length="157" mass="17879">MKKVPLDIDEVAFAMEIQSGNGMLSYLDTDTGEVIKIFSYIIDGLEAGEEISAAEAPGMVEYAEEILEDEMGRFMEIPTLSSEESYEIMIHFIETIKSEPVRNALLGTLQGKGALRRFRETIARWPELEQQWFAYHDKRLREEALRWLASIGVEISS</sequence>
<name>A0A953JA10_9BACT</name>
<comment type="caution">
    <text evidence="1">The sequence shown here is derived from an EMBL/GenBank/DDBJ whole genome shotgun (WGS) entry which is preliminary data.</text>
</comment>
<dbReference type="EMBL" id="JAIOIV010000064">
    <property type="protein sequence ID" value="MBZ0156097.1"/>
    <property type="molecule type" value="Genomic_DNA"/>
</dbReference>
<reference evidence="1" key="2">
    <citation type="submission" date="2021-08" db="EMBL/GenBank/DDBJ databases">
        <authorList>
            <person name="Dalcin Martins P."/>
        </authorList>
    </citation>
    <scope>NUCLEOTIDE SEQUENCE</scope>
    <source>
        <strain evidence="1">MAG_39</strain>
    </source>
</reference>
<accession>A0A953JA10</accession>
<dbReference type="AlphaFoldDB" id="A0A953JA10"/>
<organism evidence="1 2">
    <name type="scientific">Candidatus Nitrobium versatile</name>
    <dbReference type="NCBI Taxonomy" id="2884831"/>
    <lineage>
        <taxon>Bacteria</taxon>
        <taxon>Pseudomonadati</taxon>
        <taxon>Nitrospirota</taxon>
        <taxon>Nitrospiria</taxon>
        <taxon>Nitrospirales</taxon>
        <taxon>Nitrospiraceae</taxon>
        <taxon>Candidatus Nitrobium</taxon>
    </lineage>
</organism>
<protein>
    <submittedName>
        <fullName evidence="1">UPF0158 family protein</fullName>
    </submittedName>
</protein>